<accession>A0A1V4EPK1</accession>
<evidence type="ECO:0000313" key="1">
    <source>
        <dbReference type="EMBL" id="OPG14857.1"/>
    </source>
</evidence>
<name>A0A1V4EPK1_9BACL</name>
<evidence type="ECO:0000313" key="2">
    <source>
        <dbReference type="Proteomes" id="UP000190229"/>
    </source>
</evidence>
<organism evidence="1 2">
    <name type="scientific">Ferroacidibacillus organovorans</name>
    <dbReference type="NCBI Taxonomy" id="1765683"/>
    <lineage>
        <taxon>Bacteria</taxon>
        <taxon>Bacillati</taxon>
        <taxon>Bacillota</taxon>
        <taxon>Bacilli</taxon>
        <taxon>Bacillales</taxon>
        <taxon>Alicyclobacillaceae</taxon>
        <taxon>Ferroacidibacillus</taxon>
    </lineage>
</organism>
<sequence>MPSTTYYLDHAIVTIYVRCEWNAKSFDGVGETPIYRTFCEAVRRVANNGQAESRDGLINTTAAPRS</sequence>
<protein>
    <submittedName>
        <fullName evidence="1">Uncharacterized protein</fullName>
    </submittedName>
</protein>
<gene>
    <name evidence="1" type="ORF">B2M26_14880</name>
</gene>
<dbReference type="AlphaFoldDB" id="A0A1V4EPK1"/>
<dbReference type="Proteomes" id="UP000190229">
    <property type="component" value="Unassembled WGS sequence"/>
</dbReference>
<comment type="caution">
    <text evidence="1">The sequence shown here is derived from an EMBL/GenBank/DDBJ whole genome shotgun (WGS) entry which is preliminary data.</text>
</comment>
<keyword evidence="2" id="KW-1185">Reference proteome</keyword>
<dbReference type="RefSeq" id="WP_079291831.1">
    <property type="nucleotide sequence ID" value="NZ_MWPS01000049.1"/>
</dbReference>
<proteinExistence type="predicted"/>
<reference evidence="1 2" key="1">
    <citation type="submission" date="2017-02" db="EMBL/GenBank/DDBJ databases">
        <title>Draft genome of Acidibacillus ferrooxidans Huett2.</title>
        <authorList>
            <person name="Schopf S."/>
        </authorList>
    </citation>
    <scope>NUCLEOTIDE SEQUENCE [LARGE SCALE GENOMIC DNA]</scope>
    <source>
        <strain evidence="1 2">Huett2</strain>
    </source>
</reference>
<dbReference type="EMBL" id="MWPS01000049">
    <property type="protein sequence ID" value="OPG14857.1"/>
    <property type="molecule type" value="Genomic_DNA"/>
</dbReference>